<accession>A0A1H6BRU0</accession>
<evidence type="ECO:0000313" key="6">
    <source>
        <dbReference type="Proteomes" id="UP000236728"/>
    </source>
</evidence>
<keyword evidence="2" id="KW-0238">DNA-binding</keyword>
<dbReference type="InterPro" id="IPR018062">
    <property type="entry name" value="HTH_AraC-typ_CS"/>
</dbReference>
<evidence type="ECO:0000256" key="3">
    <source>
        <dbReference type="ARBA" id="ARBA00023163"/>
    </source>
</evidence>
<protein>
    <submittedName>
        <fullName evidence="5">Helix-turn-helix domain-containing protein</fullName>
    </submittedName>
</protein>
<keyword evidence="1" id="KW-0805">Transcription regulation</keyword>
<dbReference type="AlphaFoldDB" id="A0A1H6BRU0"/>
<keyword evidence="6" id="KW-1185">Reference proteome</keyword>
<dbReference type="PROSITE" id="PS00041">
    <property type="entry name" value="HTH_ARAC_FAMILY_1"/>
    <property type="match status" value="1"/>
</dbReference>
<evidence type="ECO:0000256" key="2">
    <source>
        <dbReference type="ARBA" id="ARBA00023125"/>
    </source>
</evidence>
<dbReference type="PANTHER" id="PTHR46796:SF6">
    <property type="entry name" value="ARAC SUBFAMILY"/>
    <property type="match status" value="1"/>
</dbReference>
<evidence type="ECO:0000259" key="4">
    <source>
        <dbReference type="PROSITE" id="PS01124"/>
    </source>
</evidence>
<dbReference type="SMART" id="SM00342">
    <property type="entry name" value="HTH_ARAC"/>
    <property type="match status" value="1"/>
</dbReference>
<name>A0A1H6BRU0_9BACT</name>
<reference evidence="5 6" key="1">
    <citation type="submission" date="2016-10" db="EMBL/GenBank/DDBJ databases">
        <authorList>
            <person name="de Groot N.N."/>
        </authorList>
    </citation>
    <scope>NUCLEOTIDE SEQUENCE [LARGE SCALE GENOMIC DNA]</scope>
    <source>
        <strain evidence="5 6">DSM 22489</strain>
    </source>
</reference>
<dbReference type="GO" id="GO:0043565">
    <property type="term" value="F:sequence-specific DNA binding"/>
    <property type="evidence" value="ECO:0007669"/>
    <property type="project" value="InterPro"/>
</dbReference>
<sequence>MTEQKAKLPSTSFTLSLNAVGDRGKSSRTGRPATEASLRISTLPAGDILTVSPQSFAALVQVDAKCPSSIMLYLPDGSRKEALLHPGELFLLPPRSTATNLSALDGEIIRYEVSRAALRAFAQRSNPPRTGVLSAPSFGPDATLTTLSRAARPILLAKQRCPKDVAEYFTLTLYSHLLDRYGMTNPTEERFTGGLSPRHKRTISEALDDPLGQSLSMDGLAERCGLSVAHFGRAFRQSFGCSFHKYLLETRVARAQQLLVASSASLTEIAVAIGYADQQTFTESFRRVVGLPPGRYRRRFRLQVPEAHRPKADCLADQRATV</sequence>
<dbReference type="PANTHER" id="PTHR46796">
    <property type="entry name" value="HTH-TYPE TRANSCRIPTIONAL ACTIVATOR RHAS-RELATED"/>
    <property type="match status" value="1"/>
</dbReference>
<dbReference type="InterPro" id="IPR009057">
    <property type="entry name" value="Homeodomain-like_sf"/>
</dbReference>
<gene>
    <name evidence="5" type="ORF">SAMN05421819_3975</name>
</gene>
<dbReference type="RefSeq" id="WP_103934802.1">
    <property type="nucleotide sequence ID" value="NZ_FNVA01000007.1"/>
</dbReference>
<evidence type="ECO:0000313" key="5">
    <source>
        <dbReference type="EMBL" id="SEG63418.1"/>
    </source>
</evidence>
<dbReference type="InterPro" id="IPR050204">
    <property type="entry name" value="AraC_XylS_family_regulators"/>
</dbReference>
<keyword evidence="3" id="KW-0804">Transcription</keyword>
<proteinExistence type="predicted"/>
<dbReference type="Gene3D" id="1.10.10.60">
    <property type="entry name" value="Homeodomain-like"/>
    <property type="match status" value="2"/>
</dbReference>
<dbReference type="Proteomes" id="UP000236728">
    <property type="component" value="Unassembled WGS sequence"/>
</dbReference>
<dbReference type="PRINTS" id="PR00032">
    <property type="entry name" value="HTHARAC"/>
</dbReference>
<dbReference type="SUPFAM" id="SSF46689">
    <property type="entry name" value="Homeodomain-like"/>
    <property type="match status" value="2"/>
</dbReference>
<feature type="domain" description="HTH araC/xylS-type" evidence="4">
    <location>
        <begin position="201"/>
        <end position="299"/>
    </location>
</feature>
<dbReference type="InterPro" id="IPR018060">
    <property type="entry name" value="HTH_AraC"/>
</dbReference>
<dbReference type="GO" id="GO:0003700">
    <property type="term" value="F:DNA-binding transcription factor activity"/>
    <property type="evidence" value="ECO:0007669"/>
    <property type="project" value="InterPro"/>
</dbReference>
<dbReference type="PROSITE" id="PS01124">
    <property type="entry name" value="HTH_ARAC_FAMILY_2"/>
    <property type="match status" value="1"/>
</dbReference>
<evidence type="ECO:0000256" key="1">
    <source>
        <dbReference type="ARBA" id="ARBA00023015"/>
    </source>
</evidence>
<organism evidence="5 6">
    <name type="scientific">Bryocella elongata</name>
    <dbReference type="NCBI Taxonomy" id="863522"/>
    <lineage>
        <taxon>Bacteria</taxon>
        <taxon>Pseudomonadati</taxon>
        <taxon>Acidobacteriota</taxon>
        <taxon>Terriglobia</taxon>
        <taxon>Terriglobales</taxon>
        <taxon>Acidobacteriaceae</taxon>
        <taxon>Bryocella</taxon>
    </lineage>
</organism>
<dbReference type="InterPro" id="IPR020449">
    <property type="entry name" value="Tscrpt_reg_AraC-type_HTH"/>
</dbReference>
<dbReference type="Pfam" id="PF12833">
    <property type="entry name" value="HTH_18"/>
    <property type="match status" value="1"/>
</dbReference>
<dbReference type="EMBL" id="FNVA01000007">
    <property type="protein sequence ID" value="SEG63418.1"/>
    <property type="molecule type" value="Genomic_DNA"/>
</dbReference>